<sequence length="314" mass="33884">MRIATVSLPLAAFAAVPAHAQLPEPVRDMIEAAIETGDADTVEAVTSVARSTNPDDGAEIDAMLEQFQAAQAEAAAAEAAAQELALREAGVLDNWSGEGQIGAFQSSGNTSAVGLTAQIELDREGIDWEHRLRFAADYRRNNGETQREQFVGLYEPRYQISERLFAYALAQFERDRFQGFSARYSVSGGLGYRLIQNESMRLSVKAGPAWRHTRLVNGLSESSIAGLLGVDFDWTISDRIKLTQDTSAVAEAGGSAVAFIGSDNTSINLVTGLEGKINDSLTARLSYTVEYDSNPPEGAVSTDTLTRFTLVYGF</sequence>
<dbReference type="InterPro" id="IPR007433">
    <property type="entry name" value="DUF481"/>
</dbReference>
<dbReference type="RefSeq" id="WP_136693185.1">
    <property type="nucleotide sequence ID" value="NZ_SSHH01000002.1"/>
</dbReference>
<feature type="coiled-coil region" evidence="1">
    <location>
        <begin position="60"/>
        <end position="87"/>
    </location>
</feature>
<gene>
    <name evidence="3" type="ORF">E5222_07675</name>
</gene>
<organism evidence="3 4">
    <name type="scientific">Alteraurantiacibacter aquimixticola</name>
    <dbReference type="NCBI Taxonomy" id="2489173"/>
    <lineage>
        <taxon>Bacteria</taxon>
        <taxon>Pseudomonadati</taxon>
        <taxon>Pseudomonadota</taxon>
        <taxon>Alphaproteobacteria</taxon>
        <taxon>Sphingomonadales</taxon>
        <taxon>Erythrobacteraceae</taxon>
        <taxon>Alteraurantiacibacter</taxon>
    </lineage>
</organism>
<evidence type="ECO:0000256" key="1">
    <source>
        <dbReference type="SAM" id="Coils"/>
    </source>
</evidence>
<reference evidence="3 4" key="1">
    <citation type="submission" date="2019-04" db="EMBL/GenBank/DDBJ databases">
        <title>Altererythrobacter aquimixticola sp. nov., isolated from sediment of junction between the ocean and a freshwater spring.</title>
        <authorList>
            <person name="Yoon J.-H."/>
        </authorList>
    </citation>
    <scope>NUCLEOTIDE SEQUENCE [LARGE SCALE GENOMIC DNA]</scope>
    <source>
        <strain evidence="3 4">SSKS-13</strain>
    </source>
</reference>
<protein>
    <submittedName>
        <fullName evidence="3">DUF481 domain-containing protein</fullName>
    </submittedName>
</protein>
<dbReference type="EMBL" id="SSHH01000002">
    <property type="protein sequence ID" value="TIX50165.1"/>
    <property type="molecule type" value="Genomic_DNA"/>
</dbReference>
<name>A0A4T3F1L1_9SPHN</name>
<feature type="signal peptide" evidence="2">
    <location>
        <begin position="1"/>
        <end position="20"/>
    </location>
</feature>
<dbReference type="InterPro" id="IPR036709">
    <property type="entry name" value="Autotransporte_beta_dom_sf"/>
</dbReference>
<feature type="chain" id="PRO_5020619768" evidence="2">
    <location>
        <begin position="21"/>
        <end position="314"/>
    </location>
</feature>
<keyword evidence="1" id="KW-0175">Coiled coil</keyword>
<dbReference type="Proteomes" id="UP000309389">
    <property type="component" value="Unassembled WGS sequence"/>
</dbReference>
<dbReference type="AlphaFoldDB" id="A0A4T3F1L1"/>
<proteinExistence type="predicted"/>
<evidence type="ECO:0000256" key="2">
    <source>
        <dbReference type="SAM" id="SignalP"/>
    </source>
</evidence>
<evidence type="ECO:0000313" key="3">
    <source>
        <dbReference type="EMBL" id="TIX50165.1"/>
    </source>
</evidence>
<dbReference type="Pfam" id="PF04338">
    <property type="entry name" value="DUF481"/>
    <property type="match status" value="1"/>
</dbReference>
<keyword evidence="4" id="KW-1185">Reference proteome</keyword>
<evidence type="ECO:0000313" key="4">
    <source>
        <dbReference type="Proteomes" id="UP000309389"/>
    </source>
</evidence>
<comment type="caution">
    <text evidence="3">The sequence shown here is derived from an EMBL/GenBank/DDBJ whole genome shotgun (WGS) entry which is preliminary data.</text>
</comment>
<accession>A0A4T3F1L1</accession>
<dbReference type="OrthoDB" id="7341471at2"/>
<keyword evidence="2" id="KW-0732">Signal</keyword>
<dbReference type="SUPFAM" id="SSF103515">
    <property type="entry name" value="Autotransporter"/>
    <property type="match status" value="1"/>
</dbReference>